<feature type="transmembrane region" description="Helical" evidence="2">
    <location>
        <begin position="6"/>
        <end position="26"/>
    </location>
</feature>
<dbReference type="EMBL" id="JACZHT010000002">
    <property type="protein sequence ID" value="MBE1236974.1"/>
    <property type="molecule type" value="Genomic_DNA"/>
</dbReference>
<reference evidence="3" key="1">
    <citation type="submission" date="2020-10" db="EMBL/GenBank/DDBJ databases">
        <title>Genome sequence of the unusual species of purple photosynthetic bacteria, Phaeovibrio sulfidiphilus DSM 23193, type strain.</title>
        <authorList>
            <person name="Kyndt J.A."/>
            <person name="Meyer T.E."/>
        </authorList>
    </citation>
    <scope>NUCLEOTIDE SEQUENCE</scope>
    <source>
        <strain evidence="3">DSM 23193</strain>
    </source>
</reference>
<evidence type="ECO:0000313" key="3">
    <source>
        <dbReference type="EMBL" id="MBE1236974.1"/>
    </source>
</evidence>
<feature type="transmembrane region" description="Helical" evidence="2">
    <location>
        <begin position="47"/>
        <end position="68"/>
    </location>
</feature>
<proteinExistence type="predicted"/>
<evidence type="ECO:0000256" key="2">
    <source>
        <dbReference type="SAM" id="Phobius"/>
    </source>
</evidence>
<feature type="region of interest" description="Disordered" evidence="1">
    <location>
        <begin position="68"/>
        <end position="97"/>
    </location>
</feature>
<evidence type="ECO:0000313" key="4">
    <source>
        <dbReference type="Proteomes" id="UP000631034"/>
    </source>
</evidence>
<dbReference type="Proteomes" id="UP000631034">
    <property type="component" value="Unassembled WGS sequence"/>
</dbReference>
<keyword evidence="2" id="KW-1133">Transmembrane helix</keyword>
<evidence type="ECO:0000256" key="1">
    <source>
        <dbReference type="SAM" id="MobiDB-lite"/>
    </source>
</evidence>
<protein>
    <submittedName>
        <fullName evidence="3">Uncharacterized protein</fullName>
    </submittedName>
</protein>
<accession>A0A8J6YV43</accession>
<keyword evidence="2" id="KW-0472">Membrane</keyword>
<keyword evidence="4" id="KW-1185">Reference proteome</keyword>
<comment type="caution">
    <text evidence="3">The sequence shown here is derived from an EMBL/GenBank/DDBJ whole genome shotgun (WGS) entry which is preliminary data.</text>
</comment>
<dbReference type="RefSeq" id="WP_192533970.1">
    <property type="nucleotide sequence ID" value="NZ_JACZHT010000002.1"/>
</dbReference>
<dbReference type="AlphaFoldDB" id="A0A8J6YV43"/>
<sequence length="97" mass="10748">MIRPALAIALPLVLPFVVWFSWALLARLVRRWRGLPDSGPPRVPFRLLIVVSCVLTILMIGILSFSGVQRGSPPGTPYVPVQSQDKDKNVRPASEVF</sequence>
<keyword evidence="2" id="KW-0812">Transmembrane</keyword>
<name>A0A8J6YV43_9PROT</name>
<gene>
    <name evidence="3" type="ORF">IHV25_04850</name>
</gene>
<organism evidence="3 4">
    <name type="scientific">Phaeovibrio sulfidiphilus</name>
    <dbReference type="NCBI Taxonomy" id="1220600"/>
    <lineage>
        <taxon>Bacteria</taxon>
        <taxon>Pseudomonadati</taxon>
        <taxon>Pseudomonadota</taxon>
        <taxon>Alphaproteobacteria</taxon>
        <taxon>Rhodospirillales</taxon>
        <taxon>Rhodospirillaceae</taxon>
        <taxon>Phaeovibrio</taxon>
    </lineage>
</organism>